<dbReference type="Gene3D" id="3.30.420.10">
    <property type="entry name" value="Ribonuclease H-like superfamily/Ribonuclease H"/>
    <property type="match status" value="1"/>
</dbReference>
<dbReference type="Proteomes" id="UP001159363">
    <property type="component" value="Chromosome 12"/>
</dbReference>
<evidence type="ECO:0000313" key="1">
    <source>
        <dbReference type="EMBL" id="KAJ8869741.1"/>
    </source>
</evidence>
<dbReference type="PANTHER" id="PTHR47326:SF1">
    <property type="entry name" value="HTH PSQ-TYPE DOMAIN-CONTAINING PROTEIN"/>
    <property type="match status" value="1"/>
</dbReference>
<accession>A0ABQ9GDY6</accession>
<evidence type="ECO:0008006" key="3">
    <source>
        <dbReference type="Google" id="ProtNLM"/>
    </source>
</evidence>
<keyword evidence="2" id="KW-1185">Reference proteome</keyword>
<comment type="caution">
    <text evidence="1">The sequence shown here is derived from an EMBL/GenBank/DDBJ whole genome shotgun (WGS) entry which is preliminary data.</text>
</comment>
<name>A0ABQ9GDY6_9NEOP</name>
<evidence type="ECO:0000313" key="2">
    <source>
        <dbReference type="Proteomes" id="UP001159363"/>
    </source>
</evidence>
<proteinExistence type="predicted"/>
<dbReference type="EMBL" id="JARBHB010000013">
    <property type="protein sequence ID" value="KAJ8869741.1"/>
    <property type="molecule type" value="Genomic_DNA"/>
</dbReference>
<organism evidence="1 2">
    <name type="scientific">Dryococelus australis</name>
    <dbReference type="NCBI Taxonomy" id="614101"/>
    <lineage>
        <taxon>Eukaryota</taxon>
        <taxon>Metazoa</taxon>
        <taxon>Ecdysozoa</taxon>
        <taxon>Arthropoda</taxon>
        <taxon>Hexapoda</taxon>
        <taxon>Insecta</taxon>
        <taxon>Pterygota</taxon>
        <taxon>Neoptera</taxon>
        <taxon>Polyneoptera</taxon>
        <taxon>Phasmatodea</taxon>
        <taxon>Verophasmatodea</taxon>
        <taxon>Anareolatae</taxon>
        <taxon>Phasmatidae</taxon>
        <taxon>Eurycanthinae</taxon>
        <taxon>Dryococelus</taxon>
    </lineage>
</organism>
<reference evidence="1 2" key="1">
    <citation type="submission" date="2023-02" db="EMBL/GenBank/DDBJ databases">
        <title>LHISI_Scaffold_Assembly.</title>
        <authorList>
            <person name="Stuart O.P."/>
            <person name="Cleave R."/>
            <person name="Magrath M.J.L."/>
            <person name="Mikheyev A.S."/>
        </authorList>
    </citation>
    <scope>NUCLEOTIDE SEQUENCE [LARGE SCALE GENOMIC DNA]</scope>
    <source>
        <strain evidence="1">Daus_M_001</strain>
        <tissue evidence="1">Leg muscle</tissue>
    </source>
</reference>
<dbReference type="PANTHER" id="PTHR47326">
    <property type="entry name" value="TRANSPOSABLE ELEMENT TC3 TRANSPOSASE-LIKE PROTEIN"/>
    <property type="match status" value="1"/>
</dbReference>
<protein>
    <recommendedName>
        <fullName evidence="3">Transposase</fullName>
    </recommendedName>
</protein>
<sequence>MGRQSYPNVSDPVNMHRCTHAELTDSSRDPELSGHNSRVWAEENPLATFVTLHQVRFSVNMWAGIVHDDLVGQYMLPARLDDRVYQLLVQYTLPKLLEDAQLMTRDRMGIQRDGVSPHNARAVREYLDQGRPCRLACSLPRSVTPTLLPVGIALSMRYRWTQQENS</sequence>
<dbReference type="InterPro" id="IPR036397">
    <property type="entry name" value="RNaseH_sf"/>
</dbReference>
<gene>
    <name evidence="1" type="ORF">PR048_028749</name>
</gene>